<protein>
    <submittedName>
        <fullName evidence="2">DNA-binding domain-containing protein, KilA-N-like</fullName>
    </submittedName>
</protein>
<dbReference type="AlphaFoldDB" id="A0A975GJU5"/>
<dbReference type="GO" id="GO:0003677">
    <property type="term" value="F:DNA binding"/>
    <property type="evidence" value="ECO:0007669"/>
    <property type="project" value="UniProtKB-KW"/>
</dbReference>
<reference evidence="2" key="1">
    <citation type="journal article" date="2021" name="Microb. Physiol.">
        <title>Proteogenomic Insights into the Physiology of Marine, Sulfate-Reducing, Filamentous Desulfonema limicola and Desulfonema magnum.</title>
        <authorList>
            <person name="Schnaars V."/>
            <person name="Wohlbrand L."/>
            <person name="Scheve S."/>
            <person name="Hinrichs C."/>
            <person name="Reinhardt R."/>
            <person name="Rabus R."/>
        </authorList>
    </citation>
    <scope>NUCLEOTIDE SEQUENCE</scope>
    <source>
        <strain evidence="2">5ac10</strain>
    </source>
</reference>
<dbReference type="Proteomes" id="UP000663720">
    <property type="component" value="Chromosome"/>
</dbReference>
<keyword evidence="3" id="KW-1185">Reference proteome</keyword>
<keyword evidence="2" id="KW-0238">DNA-binding</keyword>
<dbReference type="KEGG" id="dli:dnl_63000"/>
<evidence type="ECO:0000313" key="3">
    <source>
        <dbReference type="Proteomes" id="UP000663720"/>
    </source>
</evidence>
<evidence type="ECO:0000259" key="1">
    <source>
        <dbReference type="Pfam" id="PF10543"/>
    </source>
</evidence>
<evidence type="ECO:0000313" key="2">
    <source>
        <dbReference type="EMBL" id="QTA83877.1"/>
    </source>
</evidence>
<name>A0A975GJU5_9BACT</name>
<dbReference type="Pfam" id="PF10543">
    <property type="entry name" value="ORF6N"/>
    <property type="match status" value="1"/>
</dbReference>
<proteinExistence type="predicted"/>
<organism evidence="2 3">
    <name type="scientific">Desulfonema limicola</name>
    <dbReference type="NCBI Taxonomy" id="45656"/>
    <lineage>
        <taxon>Bacteria</taxon>
        <taxon>Pseudomonadati</taxon>
        <taxon>Thermodesulfobacteriota</taxon>
        <taxon>Desulfobacteria</taxon>
        <taxon>Desulfobacterales</taxon>
        <taxon>Desulfococcaceae</taxon>
        <taxon>Desulfonema</taxon>
    </lineage>
</organism>
<dbReference type="EMBL" id="CP061799">
    <property type="protein sequence ID" value="QTA83877.1"/>
    <property type="molecule type" value="Genomic_DNA"/>
</dbReference>
<dbReference type="InterPro" id="IPR018873">
    <property type="entry name" value="KilA-N_DNA-bd_domain"/>
</dbReference>
<accession>A0A975GJU5</accession>
<gene>
    <name evidence="2" type="ORF">dnl_63000</name>
</gene>
<feature type="domain" description="KilA-N DNA-binding" evidence="1">
    <location>
        <begin position="17"/>
        <end position="108"/>
    </location>
</feature>
<sequence>MKENKALVTVMGKEIEQVEYKGMPVVTLRMMDELHERPEGTARNAFFRHKDKLIEGEDYFEVPFEEWSQIIAVKIFNGDPDENSENNLKQRNPIKFLTVSGYLMLVKSFTDDLAWKVQRELVKNYFTTRANYSQVRGKLLEEQAKQMEREIRWLNSKRKAERMAEKEAIRILKGKSRIEDYADTPELQRKISTTLENNKDILKYSIPQNLDRWWYECLLSGKNSNDGYWKRDIPVQELIAYYNAFVDQLRAKGYRHINVDFGRALRKLCKGIQTYRPSSPGPRPRWYKLPSLDECRDQYQKLINININWDKEI</sequence>
<dbReference type="RefSeq" id="WP_207689659.1">
    <property type="nucleotide sequence ID" value="NZ_CP061799.1"/>
</dbReference>